<comment type="similarity">
    <text evidence="3">Belongs to the GPAT/DAPAT family.</text>
</comment>
<proteinExistence type="inferred from homology"/>
<dbReference type="UniPathway" id="UPA00557">
    <property type="reaction ID" value="UER00612"/>
</dbReference>
<evidence type="ECO:0000256" key="5">
    <source>
        <dbReference type="ARBA" id="ARBA00013432"/>
    </source>
</evidence>
<comment type="catalytic activity">
    <reaction evidence="9">
        <text>sn-glycerol 3-phosphate + an acyl-CoA = a 1-acyl-sn-glycero-3-phosphate + CoA</text>
        <dbReference type="Rhea" id="RHEA:15325"/>
        <dbReference type="ChEBI" id="CHEBI:57287"/>
        <dbReference type="ChEBI" id="CHEBI:57597"/>
        <dbReference type="ChEBI" id="CHEBI:57970"/>
        <dbReference type="ChEBI" id="CHEBI:58342"/>
        <dbReference type="EC" id="2.3.1.15"/>
    </reaction>
</comment>
<dbReference type="GO" id="GO:0004366">
    <property type="term" value="F:glycerol-3-phosphate O-acyltransferase activity"/>
    <property type="evidence" value="ECO:0007669"/>
    <property type="project" value="UniProtKB-EC"/>
</dbReference>
<feature type="domain" description="Phospholipid/glycerol acyltransferase" evidence="11">
    <location>
        <begin position="332"/>
        <end position="459"/>
    </location>
</feature>
<evidence type="ECO:0000256" key="2">
    <source>
        <dbReference type="ARBA" id="ARBA00004765"/>
    </source>
</evidence>
<evidence type="ECO:0000256" key="7">
    <source>
        <dbReference type="ARBA" id="ARBA00023136"/>
    </source>
</evidence>
<evidence type="ECO:0000256" key="8">
    <source>
        <dbReference type="ARBA" id="ARBA00023315"/>
    </source>
</evidence>
<evidence type="ECO:0000256" key="1">
    <source>
        <dbReference type="ARBA" id="ARBA00004184"/>
    </source>
</evidence>
<organism evidence="12 13">
    <name type="scientific">Anaeromyxobacter dehalogenans (strain ATCC BAA-258 / DSM 21875 / 2CP-1)</name>
    <dbReference type="NCBI Taxonomy" id="455488"/>
    <lineage>
        <taxon>Bacteria</taxon>
        <taxon>Pseudomonadati</taxon>
        <taxon>Myxococcota</taxon>
        <taxon>Myxococcia</taxon>
        <taxon>Myxococcales</taxon>
        <taxon>Cystobacterineae</taxon>
        <taxon>Anaeromyxobacteraceae</taxon>
        <taxon>Anaeromyxobacter</taxon>
    </lineage>
</organism>
<comment type="subcellular location">
    <subcellularLocation>
        <location evidence="1">Endomembrane system</location>
        <topology evidence="1">Peripheral membrane protein</topology>
    </subcellularLocation>
</comment>
<dbReference type="GO" id="GO:0016024">
    <property type="term" value="P:CDP-diacylglycerol biosynthetic process"/>
    <property type="evidence" value="ECO:0007669"/>
    <property type="project" value="UniProtKB-UniPathway"/>
</dbReference>
<evidence type="ECO:0000256" key="4">
    <source>
        <dbReference type="ARBA" id="ARBA00013113"/>
    </source>
</evidence>
<dbReference type="CDD" id="cd07993">
    <property type="entry name" value="LPLAT_DHAPAT-like"/>
    <property type="match status" value="1"/>
</dbReference>
<keyword evidence="13" id="KW-1185">Reference proteome</keyword>
<reference evidence="12" key="1">
    <citation type="submission" date="2009-01" db="EMBL/GenBank/DDBJ databases">
        <title>Complete sequence of Anaeromyxobacter dehalogenans 2CP-1.</title>
        <authorList>
            <consortium name="US DOE Joint Genome Institute"/>
            <person name="Lucas S."/>
            <person name="Copeland A."/>
            <person name="Lapidus A."/>
            <person name="Glavina del Rio T."/>
            <person name="Dalin E."/>
            <person name="Tice H."/>
            <person name="Bruce D."/>
            <person name="Goodwin L."/>
            <person name="Pitluck S."/>
            <person name="Saunders E."/>
            <person name="Brettin T."/>
            <person name="Detter J.C."/>
            <person name="Han C."/>
            <person name="Larimer F."/>
            <person name="Land M."/>
            <person name="Hauser L."/>
            <person name="Kyrpides N."/>
            <person name="Ovchinnikova G."/>
            <person name="Beliaev A.S."/>
            <person name="Richardson P."/>
        </authorList>
    </citation>
    <scope>NUCLEOTIDE SEQUENCE</scope>
    <source>
        <strain evidence="12">2CP-1</strain>
    </source>
</reference>
<evidence type="ECO:0000256" key="9">
    <source>
        <dbReference type="ARBA" id="ARBA00048427"/>
    </source>
</evidence>
<dbReference type="PIRSF" id="PIRSF000437">
    <property type="entry name" value="GPAT_DHAPAT"/>
    <property type="match status" value="1"/>
</dbReference>
<dbReference type="InterPro" id="IPR002123">
    <property type="entry name" value="Plipid/glycerol_acylTrfase"/>
</dbReference>
<dbReference type="Pfam" id="PF01553">
    <property type="entry name" value="Acyltransferase"/>
    <property type="match status" value="1"/>
</dbReference>
<dbReference type="InterPro" id="IPR041728">
    <property type="entry name" value="GPAT/DHAPAT_LPLAT"/>
</dbReference>
<dbReference type="Pfam" id="PF19277">
    <property type="entry name" value="GPAT_C"/>
    <property type="match status" value="1"/>
</dbReference>
<dbReference type="HOGENOM" id="CLU_015407_0_0_7"/>
<sequence length="866" mass="94290">MTKASDPQPDGSTPPPSAPEGTGLGEGGGVLGRWFAPVKIPRDAIATLRALAARGSLVFVMRSPGLLGFLYLRWFLRRAGLPPLRAAQGFHGLTGWLARVRRTRRAFEDAVAAGESSLVFLGRPDAEKNPLAALVRQQRDLFQPVFLVPVLLVWSRRAQRLQGSIWDVLYGSPESPSAFANAIAFLRAFRRAVFDVGRALDLKEYLAQRAAEPDASVALRVRGALHQHLAREFRTAVGPPLKAPSRVREKVLRDRSLRAAIEAVAAGTGRPAQAVVAEAEKDLREIASNYDPVFVGVMRALLSRFFRRLYTSVEVDEEGLARLRRAAGEAPFVLCPSHKSHVDYLVLSWLLYENGMTPPHIAAGINLAFWPFGAIARRGGAFFIRRKVKGDRVYTAVLRAYVKHLLRDRFPQEFYVEGGRSRTGKLLFPKTGLVSMEVDAWLDGAADDVLFVPVAIDYERLIEASSYANELAGGEKRKESLRGLLGAARVLLRRYERLYVQFETPISLRQVAAERLGARAASLAVDEAWGGEAERRAAPGAAGAGDDAEAKRQLVQGLANRIAYGISRAVTITPVGLVAAALLSHVRRGLGSEEVARRVELLRYVAAEGGARFARDLAGAPSDPRQAGPIADAVRRLARDGLVRVEVAAGDTIYQVVDEKRPLLDYHRNAVIHRYVAPALVASAARAGGTGGSTAAEVRDRALWLSRLFKLEFMYRSGASFDEIFESNLAFLVRVRAVDCDAGRVLPGPETTALAFLADLVRAYLEAYHLAAAAALAALGSDAPRQAPLDRRALVREALERGRGEFLSGRIALRETLSKATLENAVEWLMAQRVIAEEAGKLRLASPASVAELRAIMDGIAPHLAM</sequence>
<dbReference type="AlphaFoldDB" id="B8JDF5"/>
<keyword evidence="7" id="KW-0472">Membrane</keyword>
<evidence type="ECO:0000256" key="10">
    <source>
        <dbReference type="SAM" id="MobiDB-lite"/>
    </source>
</evidence>
<evidence type="ECO:0000256" key="3">
    <source>
        <dbReference type="ARBA" id="ARBA00007937"/>
    </source>
</evidence>
<gene>
    <name evidence="12" type="ordered locus">A2cp1_2667</name>
</gene>
<comment type="pathway">
    <text evidence="2">Phospholipid metabolism; CDP-diacylglycerol biosynthesis; CDP-diacylglycerol from sn-glycerol 3-phosphate: step 1/3.</text>
</comment>
<dbReference type="GO" id="GO:0012505">
    <property type="term" value="C:endomembrane system"/>
    <property type="evidence" value="ECO:0007669"/>
    <property type="project" value="UniProtKB-SubCell"/>
</dbReference>
<dbReference type="PANTHER" id="PTHR12563">
    <property type="entry name" value="GLYCEROL-3-PHOSPHATE ACYLTRANSFERASE"/>
    <property type="match status" value="1"/>
</dbReference>
<protein>
    <recommendedName>
        <fullName evidence="5">Glycerol-3-phosphate acyltransferase</fullName>
        <ecNumber evidence="4">2.3.1.15</ecNumber>
    </recommendedName>
</protein>
<feature type="region of interest" description="Disordered" evidence="10">
    <location>
        <begin position="1"/>
        <end position="24"/>
    </location>
</feature>
<evidence type="ECO:0000313" key="13">
    <source>
        <dbReference type="Proteomes" id="UP000007089"/>
    </source>
</evidence>
<dbReference type="InterPro" id="IPR045520">
    <property type="entry name" value="GPAT/DHAPAT_C"/>
</dbReference>
<dbReference type="KEGG" id="acp:A2cp1_2667"/>
<evidence type="ECO:0000256" key="6">
    <source>
        <dbReference type="ARBA" id="ARBA00022679"/>
    </source>
</evidence>
<evidence type="ECO:0000313" key="12">
    <source>
        <dbReference type="EMBL" id="ACL66004.1"/>
    </source>
</evidence>
<evidence type="ECO:0000259" key="11">
    <source>
        <dbReference type="SMART" id="SM00563"/>
    </source>
</evidence>
<dbReference type="EMBL" id="CP001359">
    <property type="protein sequence ID" value="ACL66004.1"/>
    <property type="molecule type" value="Genomic_DNA"/>
</dbReference>
<dbReference type="InterPro" id="IPR022284">
    <property type="entry name" value="GPAT/DHAPAT"/>
</dbReference>
<dbReference type="GO" id="GO:0005886">
    <property type="term" value="C:plasma membrane"/>
    <property type="evidence" value="ECO:0007669"/>
    <property type="project" value="TreeGrafter"/>
</dbReference>
<dbReference type="SUPFAM" id="SSF69593">
    <property type="entry name" value="Glycerol-3-phosphate (1)-acyltransferase"/>
    <property type="match status" value="1"/>
</dbReference>
<dbReference type="Proteomes" id="UP000007089">
    <property type="component" value="Chromosome"/>
</dbReference>
<dbReference type="PANTHER" id="PTHR12563:SF17">
    <property type="entry name" value="DIHYDROXYACETONE PHOSPHATE ACYLTRANSFERASE"/>
    <property type="match status" value="1"/>
</dbReference>
<dbReference type="EC" id="2.3.1.15" evidence="4"/>
<dbReference type="RefSeq" id="WP_012633783.1">
    <property type="nucleotide sequence ID" value="NC_011891.1"/>
</dbReference>
<keyword evidence="8 12" id="KW-0012">Acyltransferase</keyword>
<accession>B8JDF5</accession>
<dbReference type="SMART" id="SM00563">
    <property type="entry name" value="PlsC"/>
    <property type="match status" value="1"/>
</dbReference>
<name>B8JDF5_ANAD2</name>
<keyword evidence="6 12" id="KW-0808">Transferase</keyword>